<sequence>MNQTLAVWILIVFSVAAANLPFLSDKVFGVLKTSNPAGKSGFLVCAELLVMYFVAGLLGFAFESALSNPFLLGWEFYAITLCIFLVLGFPGFVYRYLLK</sequence>
<dbReference type="InterPro" id="IPR016768">
    <property type="entry name" value="UCP019883"/>
</dbReference>
<dbReference type="EMBL" id="CP028901">
    <property type="protein sequence ID" value="AWB35762.1"/>
    <property type="molecule type" value="Genomic_DNA"/>
</dbReference>
<reference evidence="2 3" key="1">
    <citation type="submission" date="2018-04" db="EMBL/GenBank/DDBJ databases">
        <title>Bordetella sp. HZ20 isolated from seawater.</title>
        <authorList>
            <person name="Sun C."/>
        </authorList>
    </citation>
    <scope>NUCLEOTIDE SEQUENCE [LARGE SCALE GENOMIC DNA]</scope>
    <source>
        <strain evidence="2 3">HZ20</strain>
    </source>
</reference>
<dbReference type="PIRSF" id="PIRSF019883">
    <property type="entry name" value="UCP019883"/>
    <property type="match status" value="1"/>
</dbReference>
<evidence type="ECO:0000256" key="1">
    <source>
        <dbReference type="SAM" id="Phobius"/>
    </source>
</evidence>
<gene>
    <name evidence="2" type="ORF">DBV39_10490</name>
</gene>
<dbReference type="Proteomes" id="UP000244571">
    <property type="component" value="Chromosome"/>
</dbReference>
<feature type="transmembrane region" description="Helical" evidence="1">
    <location>
        <begin position="74"/>
        <end position="97"/>
    </location>
</feature>
<evidence type="ECO:0000313" key="3">
    <source>
        <dbReference type="Proteomes" id="UP000244571"/>
    </source>
</evidence>
<keyword evidence="1" id="KW-0812">Transmembrane</keyword>
<accession>A0A2R4XPM9</accession>
<organism evidence="2 3">
    <name type="scientific">Orrella marina</name>
    <dbReference type="NCBI Taxonomy" id="2163011"/>
    <lineage>
        <taxon>Bacteria</taxon>
        <taxon>Pseudomonadati</taxon>
        <taxon>Pseudomonadota</taxon>
        <taxon>Betaproteobacteria</taxon>
        <taxon>Burkholderiales</taxon>
        <taxon>Alcaligenaceae</taxon>
        <taxon>Orrella</taxon>
    </lineage>
</organism>
<evidence type="ECO:0000313" key="2">
    <source>
        <dbReference type="EMBL" id="AWB35762.1"/>
    </source>
</evidence>
<keyword evidence="1" id="KW-0472">Membrane</keyword>
<proteinExistence type="predicted"/>
<dbReference type="Pfam" id="PF10993">
    <property type="entry name" value="DUF2818"/>
    <property type="match status" value="1"/>
</dbReference>
<feature type="transmembrane region" description="Helical" evidence="1">
    <location>
        <begin position="41"/>
        <end position="62"/>
    </location>
</feature>
<protein>
    <submittedName>
        <fullName evidence="2">DUF2818 domain-containing protein</fullName>
    </submittedName>
</protein>
<keyword evidence="1" id="KW-1133">Transmembrane helix</keyword>
<dbReference type="AlphaFoldDB" id="A0A2R4XPM9"/>
<dbReference type="RefSeq" id="WP_108623218.1">
    <property type="nucleotide sequence ID" value="NZ_CP028901.1"/>
</dbReference>
<keyword evidence="3" id="KW-1185">Reference proteome</keyword>
<dbReference type="OrthoDB" id="5785537at2"/>
<name>A0A2R4XPM9_9BURK</name>
<dbReference type="KEGG" id="boz:DBV39_10490"/>